<sequence length="126" mass="13514">MTDTTGEILHLLRPVEDAERPPHVDSGQHRVNSQAGLASIVRADAPAPGTVRVTLDLTPEQIKALVDVLDSGQQAIGDTTDRMEGEEYGYYDDEDRATQRAFREAADAVVAVAMAALDAARQEAGL</sequence>
<proteinExistence type="predicted"/>
<evidence type="ECO:0000313" key="1">
    <source>
        <dbReference type="EMBL" id="XCH28866.1"/>
    </source>
</evidence>
<organism evidence="1">
    <name type="scientific">Cellulosimicrobium sp. ES-005</name>
    <dbReference type="NCBI Taxonomy" id="3163031"/>
    <lineage>
        <taxon>Bacteria</taxon>
        <taxon>Bacillati</taxon>
        <taxon>Actinomycetota</taxon>
        <taxon>Actinomycetes</taxon>
        <taxon>Micrococcales</taxon>
        <taxon>Promicromonosporaceae</taxon>
        <taxon>Cellulosimicrobium</taxon>
    </lineage>
</organism>
<reference evidence="1" key="1">
    <citation type="submission" date="2024-06" db="EMBL/GenBank/DDBJ databases">
        <title>Complete genome sequence of the cellulolytic actinobacterium, Cellulosimicrobium ES-005.</title>
        <authorList>
            <person name="Matthews C.T."/>
            <person name="Underwood K.D."/>
            <person name="Ghanchi K.M."/>
            <person name="Fields S.D."/>
            <person name="Gardner S.G."/>
        </authorList>
    </citation>
    <scope>NUCLEOTIDE SEQUENCE</scope>
    <source>
        <strain evidence="1">ES-005</strain>
    </source>
</reference>
<name>A0AAU8FWJ8_9MICO</name>
<dbReference type="EMBL" id="CP159290">
    <property type="protein sequence ID" value="XCH28866.1"/>
    <property type="molecule type" value="Genomic_DNA"/>
</dbReference>
<gene>
    <name evidence="1" type="ORF">ABRQ22_14810</name>
</gene>
<protein>
    <submittedName>
        <fullName evidence="1">Uncharacterized protein</fullName>
    </submittedName>
</protein>
<dbReference type="AlphaFoldDB" id="A0AAU8FWJ8"/>
<dbReference type="RefSeq" id="WP_353707274.1">
    <property type="nucleotide sequence ID" value="NZ_CP159290.1"/>
</dbReference>
<accession>A0AAU8FWJ8</accession>